<keyword evidence="8" id="KW-0325">Glycoprotein</keyword>
<dbReference type="Gene3D" id="3.40.190.10">
    <property type="entry name" value="Periplasmic binding protein-like II"/>
    <property type="match status" value="1"/>
</dbReference>
<dbReference type="EMBL" id="NEVH01020342">
    <property type="protein sequence ID" value="PNF21457.1"/>
    <property type="molecule type" value="Genomic_DNA"/>
</dbReference>
<comment type="caution">
    <text evidence="11">The sequence shown here is derived from an EMBL/GenBank/DDBJ whole genome shotgun (WGS) entry which is preliminary data.</text>
</comment>
<keyword evidence="5 9" id="KW-1133">Transmembrane helix</keyword>
<gene>
    <name evidence="11" type="ORF">B7P43_G13529</name>
</gene>
<dbReference type="Pfam" id="PF00060">
    <property type="entry name" value="Lig_chan"/>
    <property type="match status" value="1"/>
</dbReference>
<dbReference type="InterPro" id="IPR052192">
    <property type="entry name" value="Insect_Ionotropic_Sensory_Rcpt"/>
</dbReference>
<evidence type="ECO:0000256" key="8">
    <source>
        <dbReference type="ARBA" id="ARBA00023180"/>
    </source>
</evidence>
<organism evidence="11 12">
    <name type="scientific">Cryptotermes secundus</name>
    <dbReference type="NCBI Taxonomy" id="105785"/>
    <lineage>
        <taxon>Eukaryota</taxon>
        <taxon>Metazoa</taxon>
        <taxon>Ecdysozoa</taxon>
        <taxon>Arthropoda</taxon>
        <taxon>Hexapoda</taxon>
        <taxon>Insecta</taxon>
        <taxon>Pterygota</taxon>
        <taxon>Neoptera</taxon>
        <taxon>Polyneoptera</taxon>
        <taxon>Dictyoptera</taxon>
        <taxon>Blattodea</taxon>
        <taxon>Blattoidea</taxon>
        <taxon>Termitoidae</taxon>
        <taxon>Kalotermitidae</taxon>
        <taxon>Cryptotermitinae</taxon>
        <taxon>Cryptotermes</taxon>
    </lineage>
</organism>
<dbReference type="InParanoid" id="A0A2J7PYN2"/>
<feature type="transmembrane region" description="Helical" evidence="9">
    <location>
        <begin position="438"/>
        <end position="457"/>
    </location>
</feature>
<dbReference type="AlphaFoldDB" id="A0A2J7PYN2"/>
<evidence type="ECO:0000256" key="7">
    <source>
        <dbReference type="ARBA" id="ARBA00023170"/>
    </source>
</evidence>
<dbReference type="PANTHER" id="PTHR42643">
    <property type="entry name" value="IONOTROPIC RECEPTOR 20A-RELATED"/>
    <property type="match status" value="1"/>
</dbReference>
<feature type="transmembrane region" description="Helical" evidence="9">
    <location>
        <begin position="469"/>
        <end position="492"/>
    </location>
</feature>
<dbReference type="OrthoDB" id="6430908at2759"/>
<dbReference type="Gene3D" id="1.10.287.70">
    <property type="match status" value="1"/>
</dbReference>
<dbReference type="FunCoup" id="A0A2J7PYN2">
    <property type="interactions" value="40"/>
</dbReference>
<evidence type="ECO:0000256" key="1">
    <source>
        <dbReference type="ARBA" id="ARBA00004651"/>
    </source>
</evidence>
<comment type="similarity">
    <text evidence="2">Belongs to the glutamate-gated ion channel (TC 1.A.10.1) family.</text>
</comment>
<evidence type="ECO:0000256" key="2">
    <source>
        <dbReference type="ARBA" id="ARBA00008685"/>
    </source>
</evidence>
<reference evidence="11 12" key="1">
    <citation type="submission" date="2017-12" db="EMBL/GenBank/DDBJ databases">
        <title>Hemimetabolous genomes reveal molecular basis of termite eusociality.</title>
        <authorList>
            <person name="Harrison M.C."/>
            <person name="Jongepier E."/>
            <person name="Robertson H.M."/>
            <person name="Arning N."/>
            <person name="Bitard-Feildel T."/>
            <person name="Chao H."/>
            <person name="Childers C.P."/>
            <person name="Dinh H."/>
            <person name="Doddapaneni H."/>
            <person name="Dugan S."/>
            <person name="Gowin J."/>
            <person name="Greiner C."/>
            <person name="Han Y."/>
            <person name="Hu H."/>
            <person name="Hughes D.S.T."/>
            <person name="Huylmans A.-K."/>
            <person name="Kemena C."/>
            <person name="Kremer L.P.M."/>
            <person name="Lee S.L."/>
            <person name="Lopez-Ezquerra A."/>
            <person name="Mallet L."/>
            <person name="Monroy-Kuhn J.M."/>
            <person name="Moser A."/>
            <person name="Murali S.C."/>
            <person name="Muzny D.M."/>
            <person name="Otani S."/>
            <person name="Piulachs M.-D."/>
            <person name="Poelchau M."/>
            <person name="Qu J."/>
            <person name="Schaub F."/>
            <person name="Wada-Katsumata A."/>
            <person name="Worley K.C."/>
            <person name="Xie Q."/>
            <person name="Ylla G."/>
            <person name="Poulsen M."/>
            <person name="Gibbs R.A."/>
            <person name="Schal C."/>
            <person name="Richards S."/>
            <person name="Belles X."/>
            <person name="Korb J."/>
            <person name="Bornberg-Bauer E."/>
        </authorList>
    </citation>
    <scope>NUCLEOTIDE SEQUENCE [LARGE SCALE GENOMIC DNA]</scope>
    <source>
        <tissue evidence="11">Whole body</tissue>
    </source>
</reference>
<keyword evidence="6 9" id="KW-0472">Membrane</keyword>
<proteinExistence type="inferred from homology"/>
<name>A0A2J7PYN2_9NEOP</name>
<evidence type="ECO:0000256" key="6">
    <source>
        <dbReference type="ARBA" id="ARBA00023136"/>
    </source>
</evidence>
<dbReference type="SUPFAM" id="SSF53850">
    <property type="entry name" value="Periplasmic binding protein-like II"/>
    <property type="match status" value="1"/>
</dbReference>
<evidence type="ECO:0000313" key="11">
    <source>
        <dbReference type="EMBL" id="PNF21457.1"/>
    </source>
</evidence>
<keyword evidence="7" id="KW-0675">Receptor</keyword>
<dbReference type="GO" id="GO:0050906">
    <property type="term" value="P:detection of stimulus involved in sensory perception"/>
    <property type="evidence" value="ECO:0007669"/>
    <property type="project" value="UniProtKB-ARBA"/>
</dbReference>
<evidence type="ECO:0000256" key="3">
    <source>
        <dbReference type="ARBA" id="ARBA00022475"/>
    </source>
</evidence>
<keyword evidence="4 9" id="KW-0812">Transmembrane</keyword>
<dbReference type="GO" id="GO:0015276">
    <property type="term" value="F:ligand-gated monoatomic ion channel activity"/>
    <property type="evidence" value="ECO:0007669"/>
    <property type="project" value="InterPro"/>
</dbReference>
<evidence type="ECO:0000256" key="9">
    <source>
        <dbReference type="SAM" id="Phobius"/>
    </source>
</evidence>
<sequence>EMEISEVLLITAIVEIFSGARSHLAKCLNDIALRHFTPGETLIFSKSYNEYRNNLQFQRKFLTKTDDVSSSISAELAFLSSPLEELHQQELWPLVLCNRQICDEFRHGTRSKHSSYIFSLQARDLIREIREKLTALKELAEWNPRAKFVVAVEQCYFFSRNVNAVVEEILTELWNWKIVNAVILIPAQNIQFQCNGNESHNKSSKRQVSEKLPIPLLEVFTWFPYQLSNLCGQVKRAILINTWVLDGEDREGFLHEIPLFGKKIPSDLRGCPVRVSAFAYSPFFNQDMNNGKHKDAIIFNDGLEFSLLKTMIAATNISVTFQPLPVGDDLWGRPLKNGSWTGILGQVLSGNSEVAVCGLYYVCHLSNGFECSMPYIFDETLWYIPCPKPFPHWMSLSRVFDVSLWLVFILVYVIYSTLIWVSVMLYNMQGNVQHPCTSISKCFLNLWAIILGVSAYDKSPEKTIIRVSFLLWVMYSLALNSVYQTFLTSFLIDPGLEREISTVEELLESEMELGIPTTVDTVLPELTSSRYWRHTLCPDMSLCFRRLAYEGNFAVLCSRYSTEYDEGHKYIDSNGKSHLCHLKQTFSLQSVTMTVQKGSLLLEKFNAVISHVIEAGLMNLWWKDLKFLATLRADKVLEAPNSEYTAMTMEHFQSAFFVLAFGSLLAVLCFVWEFLH</sequence>
<feature type="transmembrane region" description="Helical" evidence="9">
    <location>
        <begin position="404"/>
        <end position="426"/>
    </location>
</feature>
<feature type="transmembrane region" description="Helical" evidence="9">
    <location>
        <begin position="655"/>
        <end position="675"/>
    </location>
</feature>
<dbReference type="Proteomes" id="UP000235965">
    <property type="component" value="Unassembled WGS sequence"/>
</dbReference>
<keyword evidence="3" id="KW-1003">Cell membrane</keyword>
<dbReference type="GO" id="GO:0005886">
    <property type="term" value="C:plasma membrane"/>
    <property type="evidence" value="ECO:0007669"/>
    <property type="project" value="UniProtKB-SubCell"/>
</dbReference>
<dbReference type="InterPro" id="IPR001320">
    <property type="entry name" value="Iontro_rcpt_C"/>
</dbReference>
<accession>A0A2J7PYN2</accession>
<evidence type="ECO:0000313" key="12">
    <source>
        <dbReference type="Proteomes" id="UP000235965"/>
    </source>
</evidence>
<dbReference type="STRING" id="105785.A0A2J7PYN2"/>
<comment type="subcellular location">
    <subcellularLocation>
        <location evidence="1">Cell membrane</location>
        <topology evidence="1">Multi-pass membrane protein</topology>
    </subcellularLocation>
</comment>
<evidence type="ECO:0000256" key="5">
    <source>
        <dbReference type="ARBA" id="ARBA00022989"/>
    </source>
</evidence>
<protein>
    <recommendedName>
        <fullName evidence="10">Ionotropic glutamate receptor C-terminal domain-containing protein</fullName>
    </recommendedName>
</protein>
<feature type="non-terminal residue" evidence="11">
    <location>
        <position position="1"/>
    </location>
</feature>
<evidence type="ECO:0000259" key="10">
    <source>
        <dbReference type="Pfam" id="PF00060"/>
    </source>
</evidence>
<evidence type="ECO:0000256" key="4">
    <source>
        <dbReference type="ARBA" id="ARBA00022692"/>
    </source>
</evidence>
<keyword evidence="12" id="KW-1185">Reference proteome</keyword>
<feature type="domain" description="Ionotropic glutamate receptor C-terminal" evidence="10">
    <location>
        <begin position="402"/>
        <end position="662"/>
    </location>
</feature>
<dbReference type="PANTHER" id="PTHR42643:SF30">
    <property type="entry name" value="IONOTROPIC RECEPTOR 40A-RELATED"/>
    <property type="match status" value="1"/>
</dbReference>